<gene>
    <name evidence="7" type="ORF">EWM59_18155</name>
</gene>
<dbReference type="Gene3D" id="1.10.10.10">
    <property type="entry name" value="Winged helix-like DNA-binding domain superfamily/Winged helix DNA-binding domain"/>
    <property type="match status" value="1"/>
</dbReference>
<dbReference type="GO" id="GO:0016987">
    <property type="term" value="F:sigma factor activity"/>
    <property type="evidence" value="ECO:0007669"/>
    <property type="project" value="UniProtKB-KW"/>
</dbReference>
<dbReference type="Proteomes" id="UP000293162">
    <property type="component" value="Unassembled WGS sequence"/>
</dbReference>
<dbReference type="SUPFAM" id="SSF88659">
    <property type="entry name" value="Sigma3 and sigma4 domains of RNA polymerase sigma factors"/>
    <property type="match status" value="1"/>
</dbReference>
<evidence type="ECO:0000313" key="7">
    <source>
        <dbReference type="EMBL" id="RYU94222.1"/>
    </source>
</evidence>
<evidence type="ECO:0000313" key="8">
    <source>
        <dbReference type="Proteomes" id="UP000293162"/>
    </source>
</evidence>
<proteinExistence type="inferred from homology"/>
<keyword evidence="8" id="KW-1185">Reference proteome</keyword>
<evidence type="ECO:0000256" key="4">
    <source>
        <dbReference type="ARBA" id="ARBA00023163"/>
    </source>
</evidence>
<dbReference type="AlphaFoldDB" id="A0A4Q5LWX6"/>
<evidence type="ECO:0000256" key="3">
    <source>
        <dbReference type="ARBA" id="ARBA00023082"/>
    </source>
</evidence>
<dbReference type="OrthoDB" id="9780326at2"/>
<dbReference type="InterPro" id="IPR013249">
    <property type="entry name" value="RNA_pol_sigma70_r4_t2"/>
</dbReference>
<dbReference type="InterPro" id="IPR007627">
    <property type="entry name" value="RNA_pol_sigma70_r2"/>
</dbReference>
<evidence type="ECO:0000256" key="2">
    <source>
        <dbReference type="ARBA" id="ARBA00023015"/>
    </source>
</evidence>
<dbReference type="InterPro" id="IPR039425">
    <property type="entry name" value="RNA_pol_sigma-70-like"/>
</dbReference>
<protein>
    <submittedName>
        <fullName evidence="7">Sigma-70 family RNA polymerase sigma factor</fullName>
    </submittedName>
</protein>
<dbReference type="NCBIfam" id="TIGR02937">
    <property type="entry name" value="sigma70-ECF"/>
    <property type="match status" value="1"/>
</dbReference>
<dbReference type="Gene3D" id="1.10.1740.10">
    <property type="match status" value="1"/>
</dbReference>
<dbReference type="InterPro" id="IPR014284">
    <property type="entry name" value="RNA_pol_sigma-70_dom"/>
</dbReference>
<dbReference type="Pfam" id="PF08281">
    <property type="entry name" value="Sigma70_r4_2"/>
    <property type="match status" value="1"/>
</dbReference>
<reference evidence="7 8" key="1">
    <citation type="submission" date="2019-02" db="EMBL/GenBank/DDBJ databases">
        <title>Bacterial novel species Emticicia sp. 17J42-9 isolated from soil.</title>
        <authorList>
            <person name="Jung H.-Y."/>
        </authorList>
    </citation>
    <scope>NUCLEOTIDE SEQUENCE [LARGE SCALE GENOMIC DNA]</scope>
    <source>
        <strain evidence="7 8">17J42-9</strain>
    </source>
</reference>
<keyword evidence="4" id="KW-0804">Transcription</keyword>
<evidence type="ECO:0000256" key="1">
    <source>
        <dbReference type="ARBA" id="ARBA00010641"/>
    </source>
</evidence>
<dbReference type="GO" id="GO:0006352">
    <property type="term" value="P:DNA-templated transcription initiation"/>
    <property type="evidence" value="ECO:0007669"/>
    <property type="project" value="InterPro"/>
</dbReference>
<dbReference type="InterPro" id="IPR013325">
    <property type="entry name" value="RNA_pol_sigma_r2"/>
</dbReference>
<organism evidence="7 8">
    <name type="scientific">Emticicia agri</name>
    <dbReference type="NCBI Taxonomy" id="2492393"/>
    <lineage>
        <taxon>Bacteria</taxon>
        <taxon>Pseudomonadati</taxon>
        <taxon>Bacteroidota</taxon>
        <taxon>Cytophagia</taxon>
        <taxon>Cytophagales</taxon>
        <taxon>Leadbetterellaceae</taxon>
        <taxon>Emticicia</taxon>
    </lineage>
</organism>
<dbReference type="InterPro" id="IPR036388">
    <property type="entry name" value="WH-like_DNA-bd_sf"/>
</dbReference>
<dbReference type="GO" id="GO:0003677">
    <property type="term" value="F:DNA binding"/>
    <property type="evidence" value="ECO:0007669"/>
    <property type="project" value="InterPro"/>
</dbReference>
<dbReference type="Pfam" id="PF04542">
    <property type="entry name" value="Sigma70_r2"/>
    <property type="match status" value="1"/>
</dbReference>
<name>A0A4Q5LWX6_9BACT</name>
<keyword evidence="2" id="KW-0805">Transcription regulation</keyword>
<dbReference type="InterPro" id="IPR013324">
    <property type="entry name" value="RNA_pol_sigma_r3/r4-like"/>
</dbReference>
<dbReference type="PANTHER" id="PTHR43133:SF45">
    <property type="entry name" value="RNA POLYMERASE ECF-TYPE SIGMA FACTOR"/>
    <property type="match status" value="1"/>
</dbReference>
<sequence length="168" mass="19615">MDKKETFIRAIKDNERLIVKIASVYTNTADDKADLIQEIIYQLWKSFDSFNQQSGLSTWLYRVALNVAIYQLKIAKRRVITVEIDEQILNYANEDHSAIEQKWELFRQQIESLNLLDKAIVMLYLDQKSHEEIAEIVGISVSNVGTKIQRIKEKLKKQHVNAQNHGIR</sequence>
<evidence type="ECO:0000259" key="6">
    <source>
        <dbReference type="Pfam" id="PF08281"/>
    </source>
</evidence>
<accession>A0A4Q5LWX6</accession>
<comment type="similarity">
    <text evidence="1">Belongs to the sigma-70 factor family. ECF subfamily.</text>
</comment>
<feature type="domain" description="RNA polymerase sigma factor 70 region 4 type 2" evidence="6">
    <location>
        <begin position="105"/>
        <end position="155"/>
    </location>
</feature>
<comment type="caution">
    <text evidence="7">The sequence shown here is derived from an EMBL/GenBank/DDBJ whole genome shotgun (WGS) entry which is preliminary data.</text>
</comment>
<dbReference type="RefSeq" id="WP_130022677.1">
    <property type="nucleotide sequence ID" value="NZ_SEWF01000029.1"/>
</dbReference>
<dbReference type="PANTHER" id="PTHR43133">
    <property type="entry name" value="RNA POLYMERASE ECF-TYPE SIGMA FACTO"/>
    <property type="match status" value="1"/>
</dbReference>
<evidence type="ECO:0000259" key="5">
    <source>
        <dbReference type="Pfam" id="PF04542"/>
    </source>
</evidence>
<feature type="domain" description="RNA polymerase sigma-70 region 2" evidence="5">
    <location>
        <begin position="11"/>
        <end position="77"/>
    </location>
</feature>
<keyword evidence="3" id="KW-0731">Sigma factor</keyword>
<dbReference type="EMBL" id="SEWF01000029">
    <property type="protein sequence ID" value="RYU94222.1"/>
    <property type="molecule type" value="Genomic_DNA"/>
</dbReference>
<dbReference type="SUPFAM" id="SSF88946">
    <property type="entry name" value="Sigma2 domain of RNA polymerase sigma factors"/>
    <property type="match status" value="1"/>
</dbReference>